<comment type="caution">
    <text evidence="4">The sequence shown here is derived from an EMBL/GenBank/DDBJ whole genome shotgun (WGS) entry which is preliminary data.</text>
</comment>
<dbReference type="STRING" id="325452.A0A3R7G2J2"/>
<dbReference type="GO" id="GO:0004869">
    <property type="term" value="F:cysteine-type endopeptidase inhibitor activity"/>
    <property type="evidence" value="ECO:0007669"/>
    <property type="project" value="InterPro"/>
</dbReference>
<keyword evidence="1" id="KW-0843">Virulence</keyword>
<gene>
    <name evidence="4" type="ORF">BBI17_006135</name>
    <name evidence="5" type="ORF">BBO99_00004920</name>
    <name evidence="2" type="ORF">JM16_002609</name>
    <name evidence="3" type="ORF">JM18_005213</name>
</gene>
<organism evidence="4 7">
    <name type="scientific">Phytophthora kernoviae</name>
    <dbReference type="NCBI Taxonomy" id="325452"/>
    <lineage>
        <taxon>Eukaryota</taxon>
        <taxon>Sar</taxon>
        <taxon>Stramenopiles</taxon>
        <taxon>Oomycota</taxon>
        <taxon>Peronosporomycetes</taxon>
        <taxon>Peronosporales</taxon>
        <taxon>Peronosporaceae</taxon>
        <taxon>Phytophthora</taxon>
    </lineage>
</organism>
<dbReference type="Proteomes" id="UP000285883">
    <property type="component" value="Unassembled WGS sequence"/>
</dbReference>
<dbReference type="EMBL" id="JPWU03000149">
    <property type="protein sequence ID" value="KAG2524659.1"/>
    <property type="molecule type" value="Genomic_DNA"/>
</dbReference>
<dbReference type="Proteomes" id="UP000285624">
    <property type="component" value="Unassembled WGS sequence"/>
</dbReference>
<evidence type="ECO:0000313" key="6">
    <source>
        <dbReference type="Proteomes" id="UP000285624"/>
    </source>
</evidence>
<dbReference type="Gene3D" id="3.10.450.10">
    <property type="match status" value="1"/>
</dbReference>
<dbReference type="InterPro" id="IPR000010">
    <property type="entry name" value="Cystatin_dom"/>
</dbReference>
<sequence>MRYNLADKDAAVMIWKRWAVHNMHAKFNAVCFGPMAFMRSSISLLVGMALIAALTTQGQTILGGWKKVEPTDADAELLVKAVGNASAYNEDVTTTACLLDVEGLETQTVSGTNYKFHVSGCAVESDDELGVCNDRNCKSAKYDIVVYSQPWTNTLEVSSVTLAK</sequence>
<dbReference type="Proteomes" id="UP000792063">
    <property type="component" value="Unassembled WGS sequence"/>
</dbReference>
<evidence type="ECO:0000313" key="4">
    <source>
        <dbReference type="EMBL" id="RLN26351.1"/>
    </source>
</evidence>
<proteinExistence type="predicted"/>
<dbReference type="EMBL" id="MBDN02000128">
    <property type="protein sequence ID" value="RLN79901.1"/>
    <property type="molecule type" value="Genomic_DNA"/>
</dbReference>
<evidence type="ECO:0000313" key="7">
    <source>
        <dbReference type="Proteomes" id="UP000285883"/>
    </source>
</evidence>
<accession>A0A3R7G2J2</accession>
<evidence type="ECO:0000256" key="1">
    <source>
        <dbReference type="ARBA" id="ARBA00023026"/>
    </source>
</evidence>
<evidence type="ECO:0000313" key="3">
    <source>
        <dbReference type="EMBL" id="KAG2524659.1"/>
    </source>
</evidence>
<reference evidence="6 7" key="2">
    <citation type="submission" date="2018-07" db="EMBL/GenBank/DDBJ databases">
        <title>Genome sequencing of oomycete isolates from Chile give support for New Zealand origin for Phytophthora kernoviae and make available the first Nothophytophthora sp. genome.</title>
        <authorList>
            <person name="Studholme D.J."/>
            <person name="Sanfuentes E."/>
            <person name="Panda P."/>
            <person name="Hill R."/>
            <person name="Sambles C."/>
            <person name="Grant M."/>
            <person name="Williams N.M."/>
            <person name="Mcdougal R.L."/>
        </authorList>
    </citation>
    <scope>NUCLEOTIDE SEQUENCE [LARGE SCALE GENOMIC DNA]</scope>
    <source>
        <strain evidence="4">Chile2</strain>
        <strain evidence="5">Chile4</strain>
    </source>
</reference>
<dbReference type="CDD" id="cd00042">
    <property type="entry name" value="CY"/>
    <property type="match status" value="1"/>
</dbReference>
<evidence type="ECO:0008006" key="8">
    <source>
        <dbReference type="Google" id="ProtNLM"/>
    </source>
</evidence>
<reference evidence="2" key="3">
    <citation type="submission" date="2020-06" db="EMBL/GenBank/DDBJ databases">
        <authorList>
            <person name="Studholme D.J."/>
        </authorList>
    </citation>
    <scope>NUCLEOTIDE SEQUENCE</scope>
    <source>
        <strain evidence="2">NZFS 2646</strain>
        <strain evidence="3">NZFS 3630</strain>
    </source>
</reference>
<dbReference type="EMBL" id="JPWV03000121">
    <property type="protein sequence ID" value="KAG2524138.1"/>
    <property type="molecule type" value="Genomic_DNA"/>
</dbReference>
<evidence type="ECO:0000313" key="2">
    <source>
        <dbReference type="EMBL" id="KAG2524138.1"/>
    </source>
</evidence>
<dbReference type="Proteomes" id="UP000785171">
    <property type="component" value="Unassembled WGS sequence"/>
</dbReference>
<dbReference type="InterPro" id="IPR046350">
    <property type="entry name" value="Cystatin_sf"/>
</dbReference>
<reference evidence="2" key="1">
    <citation type="journal article" date="2015" name="Genom Data">
        <title>Genome sequences of six Phytophthora species associated with forests in New Zealand.</title>
        <authorList>
            <person name="Studholme D.J."/>
            <person name="McDougal R.L."/>
            <person name="Sambles C."/>
            <person name="Hansen E."/>
            <person name="Hardy G."/>
            <person name="Grant M."/>
            <person name="Ganley R.J."/>
            <person name="Williams N.M."/>
        </authorList>
    </citation>
    <scope>NUCLEOTIDE SEQUENCE</scope>
    <source>
        <strain evidence="2">NZFS 2646</strain>
        <strain evidence="3">NZFS 3630</strain>
    </source>
</reference>
<dbReference type="AlphaFoldDB" id="A0A3R7G2J2"/>
<evidence type="ECO:0000313" key="5">
    <source>
        <dbReference type="EMBL" id="RLN79901.1"/>
    </source>
</evidence>
<protein>
    <recommendedName>
        <fullName evidence="8">Cystatin domain-containing protein</fullName>
    </recommendedName>
</protein>
<dbReference type="SUPFAM" id="SSF54403">
    <property type="entry name" value="Cystatin/monellin"/>
    <property type="match status" value="1"/>
</dbReference>
<dbReference type="EMBL" id="MAYM02001161">
    <property type="protein sequence ID" value="RLN26351.1"/>
    <property type="molecule type" value="Genomic_DNA"/>
</dbReference>
<name>A0A3R7G2J2_9STRA</name>
<keyword evidence="6" id="KW-1185">Reference proteome</keyword>